<dbReference type="PANTHER" id="PTHR30137:SF6">
    <property type="entry name" value="LUCIFERASE-LIKE MONOOXYGENASE"/>
    <property type="match status" value="1"/>
</dbReference>
<accession>A0ABW1ICV6</accession>
<evidence type="ECO:0000313" key="3">
    <source>
        <dbReference type="Proteomes" id="UP001596119"/>
    </source>
</evidence>
<dbReference type="PANTHER" id="PTHR30137">
    <property type="entry name" value="LUCIFERASE-LIKE MONOOXYGENASE"/>
    <property type="match status" value="1"/>
</dbReference>
<feature type="non-terminal residue" evidence="2">
    <location>
        <position position="1"/>
    </location>
</feature>
<comment type="caution">
    <text evidence="2">The sequence shown here is derived from an EMBL/GenBank/DDBJ whole genome shotgun (WGS) entry which is preliminary data.</text>
</comment>
<proteinExistence type="predicted"/>
<reference evidence="3" key="1">
    <citation type="journal article" date="2019" name="Int. J. Syst. Evol. Microbiol.">
        <title>The Global Catalogue of Microorganisms (GCM) 10K type strain sequencing project: providing services to taxonomists for standard genome sequencing and annotation.</title>
        <authorList>
            <consortium name="The Broad Institute Genomics Platform"/>
            <consortium name="The Broad Institute Genome Sequencing Center for Infectious Disease"/>
            <person name="Wu L."/>
            <person name="Ma J."/>
        </authorList>
    </citation>
    <scope>NUCLEOTIDE SEQUENCE [LARGE SCALE GENOMIC DNA]</scope>
    <source>
        <strain evidence="3">CGMCC 4.7397</strain>
    </source>
</reference>
<dbReference type="InterPro" id="IPR036661">
    <property type="entry name" value="Luciferase-like_sf"/>
</dbReference>
<dbReference type="SUPFAM" id="SSF51679">
    <property type="entry name" value="Bacterial luciferase-like"/>
    <property type="match status" value="1"/>
</dbReference>
<dbReference type="Proteomes" id="UP001596119">
    <property type="component" value="Unassembled WGS sequence"/>
</dbReference>
<feature type="compositionally biased region" description="Basic and acidic residues" evidence="1">
    <location>
        <begin position="154"/>
        <end position="163"/>
    </location>
</feature>
<feature type="region of interest" description="Disordered" evidence="1">
    <location>
        <begin position="141"/>
        <end position="169"/>
    </location>
</feature>
<organism evidence="2 3">
    <name type="scientific">Pseudonocardia lutea</name>
    <dbReference type="NCBI Taxonomy" id="2172015"/>
    <lineage>
        <taxon>Bacteria</taxon>
        <taxon>Bacillati</taxon>
        <taxon>Actinomycetota</taxon>
        <taxon>Actinomycetes</taxon>
        <taxon>Pseudonocardiales</taxon>
        <taxon>Pseudonocardiaceae</taxon>
        <taxon>Pseudonocardia</taxon>
    </lineage>
</organism>
<dbReference type="EMBL" id="JBHSQK010000074">
    <property type="protein sequence ID" value="MFC5951511.1"/>
    <property type="molecule type" value="Genomic_DNA"/>
</dbReference>
<dbReference type="InterPro" id="IPR050766">
    <property type="entry name" value="Bact_Lucif_Oxidored"/>
</dbReference>
<protein>
    <recommendedName>
        <fullName evidence="4">LLM class flavin-dependent oxidoreductase</fullName>
    </recommendedName>
</protein>
<evidence type="ECO:0000313" key="2">
    <source>
        <dbReference type="EMBL" id="MFC5951511.1"/>
    </source>
</evidence>
<evidence type="ECO:0008006" key="4">
    <source>
        <dbReference type="Google" id="ProtNLM"/>
    </source>
</evidence>
<dbReference type="Gene3D" id="3.20.20.30">
    <property type="entry name" value="Luciferase-like domain"/>
    <property type="match status" value="1"/>
</dbReference>
<sequence>VSPGTVLEAVAAYREAFRPSERLRAPYVMVSADVVVAEDDARARDLAAGYGTWVHSIRTGAGAIPFPDPATAGAHPLSEKERALVADRLATRFVGAPGTVAERLEALQRVTGADELLVTTITHRHEDRVASQALLAEEWAARGGSRGPAVTARVEPRRPDRSPFPRSWP</sequence>
<name>A0ABW1ICV6_9PSEU</name>
<keyword evidence="3" id="KW-1185">Reference proteome</keyword>
<evidence type="ECO:0000256" key="1">
    <source>
        <dbReference type="SAM" id="MobiDB-lite"/>
    </source>
</evidence>
<gene>
    <name evidence="2" type="ORF">ACFQH9_24905</name>
</gene>